<comment type="similarity">
    <text evidence="1">Belongs to the pseudouridine synthase RsuA family.</text>
</comment>
<dbReference type="eggNOG" id="COG1187">
    <property type="taxonomic scope" value="Bacteria"/>
</dbReference>
<dbReference type="GO" id="GO:0001522">
    <property type="term" value="P:pseudouridine synthesis"/>
    <property type="evidence" value="ECO:0007669"/>
    <property type="project" value="InterPro"/>
</dbReference>
<dbReference type="Gene3D" id="3.30.70.1560">
    <property type="entry name" value="Alpha-L RNA-binding motif"/>
    <property type="match status" value="1"/>
</dbReference>
<dbReference type="STRING" id="1162668.LFE_2010"/>
<keyword evidence="6" id="KW-1185">Reference proteome</keyword>
<dbReference type="RefSeq" id="WP_014450169.1">
    <property type="nucleotide sequence ID" value="NC_017094.1"/>
</dbReference>
<dbReference type="HOGENOM" id="CLU_024979_1_2_0"/>
<feature type="domain" description="Pseudouridine synthase RsuA/RluA-like" evidence="4">
    <location>
        <begin position="77"/>
        <end position="216"/>
    </location>
</feature>
<keyword evidence="2" id="KW-0413">Isomerase</keyword>
<dbReference type="InterPro" id="IPR018496">
    <property type="entry name" value="PsdUridine_synth_RsuA/RluB_CS"/>
</dbReference>
<accession>I0IQY6</accession>
<proteinExistence type="inferred from homology"/>
<organism evidence="5 6">
    <name type="scientific">Leptospirillum ferrooxidans (strain C2-3)</name>
    <dbReference type="NCBI Taxonomy" id="1162668"/>
    <lineage>
        <taxon>Bacteria</taxon>
        <taxon>Pseudomonadati</taxon>
        <taxon>Nitrospirota</taxon>
        <taxon>Nitrospiria</taxon>
        <taxon>Nitrospirales</taxon>
        <taxon>Nitrospiraceae</taxon>
        <taxon>Leptospirillum</taxon>
    </lineage>
</organism>
<gene>
    <name evidence="5" type="ordered locus">LFE_2010</name>
</gene>
<protein>
    <recommendedName>
        <fullName evidence="4">Pseudouridine synthase RsuA/RluA-like domain-containing protein</fullName>
    </recommendedName>
</protein>
<evidence type="ECO:0000256" key="3">
    <source>
        <dbReference type="PROSITE-ProRule" id="PRU00182"/>
    </source>
</evidence>
<dbReference type="PANTHER" id="PTHR47683:SF2">
    <property type="entry name" value="RNA-BINDING S4 DOMAIN-CONTAINING PROTEIN"/>
    <property type="match status" value="1"/>
</dbReference>
<dbReference type="SUPFAM" id="SSF55120">
    <property type="entry name" value="Pseudouridine synthase"/>
    <property type="match status" value="1"/>
</dbReference>
<dbReference type="GO" id="GO:0003723">
    <property type="term" value="F:RNA binding"/>
    <property type="evidence" value="ECO:0007669"/>
    <property type="project" value="UniProtKB-KW"/>
</dbReference>
<dbReference type="OrthoDB" id="9807213at2"/>
<dbReference type="CDD" id="cd00165">
    <property type="entry name" value="S4"/>
    <property type="match status" value="1"/>
</dbReference>
<dbReference type="PROSITE" id="PS01149">
    <property type="entry name" value="PSI_RSU"/>
    <property type="match status" value="1"/>
</dbReference>
<dbReference type="InterPro" id="IPR020094">
    <property type="entry name" value="TruA/RsuA/RluB/E/F_N"/>
</dbReference>
<dbReference type="InterPro" id="IPR036986">
    <property type="entry name" value="S4_RNA-bd_sf"/>
</dbReference>
<dbReference type="GO" id="GO:0009982">
    <property type="term" value="F:pseudouridine synthase activity"/>
    <property type="evidence" value="ECO:0007669"/>
    <property type="project" value="InterPro"/>
</dbReference>
<evidence type="ECO:0000256" key="1">
    <source>
        <dbReference type="ARBA" id="ARBA00008348"/>
    </source>
</evidence>
<dbReference type="InterPro" id="IPR042092">
    <property type="entry name" value="PsdUridine_s_RsuA/RluB/E/F_cat"/>
</dbReference>
<evidence type="ECO:0000259" key="4">
    <source>
        <dbReference type="Pfam" id="PF00849"/>
    </source>
</evidence>
<keyword evidence="3" id="KW-0694">RNA-binding</keyword>
<dbReference type="Gene3D" id="3.10.290.10">
    <property type="entry name" value="RNA-binding S4 domain"/>
    <property type="match status" value="1"/>
</dbReference>
<dbReference type="InterPro" id="IPR006145">
    <property type="entry name" value="PsdUridine_synth_RsuA/RluA"/>
</dbReference>
<dbReference type="PATRIC" id="fig|1162668.3.peg.2382"/>
<dbReference type="KEGG" id="lfc:LFE_2010"/>
<evidence type="ECO:0000256" key="2">
    <source>
        <dbReference type="ARBA" id="ARBA00023235"/>
    </source>
</evidence>
<dbReference type="PANTHER" id="PTHR47683">
    <property type="entry name" value="PSEUDOURIDINE SYNTHASE FAMILY PROTEIN-RELATED"/>
    <property type="match status" value="1"/>
</dbReference>
<reference evidence="6" key="2">
    <citation type="submission" date="2012-03" db="EMBL/GenBank/DDBJ databases">
        <title>The complete genome sequence of the pioneer microbe on fresh volcanic deposit, Leptospirillum ferrooxidans strain C2-3.</title>
        <authorList>
            <person name="Fujimura R."/>
            <person name="Sato Y."/>
            <person name="Nishizawa T."/>
            <person name="Nanba K."/>
            <person name="Oshima K."/>
            <person name="Hattori M."/>
            <person name="Kamijo T."/>
            <person name="Ohta H."/>
        </authorList>
    </citation>
    <scope>NUCLEOTIDE SEQUENCE [LARGE SCALE GENOMIC DNA]</scope>
    <source>
        <strain evidence="6">C2-3</strain>
    </source>
</reference>
<dbReference type="EMBL" id="AP012342">
    <property type="protein sequence ID" value="BAM07685.1"/>
    <property type="molecule type" value="Genomic_DNA"/>
</dbReference>
<dbReference type="InterPro" id="IPR020103">
    <property type="entry name" value="PsdUridine_synth_cat_dom_sf"/>
</dbReference>
<evidence type="ECO:0000313" key="6">
    <source>
        <dbReference type="Proteomes" id="UP000007382"/>
    </source>
</evidence>
<dbReference type="GO" id="GO:0140098">
    <property type="term" value="F:catalytic activity, acting on RNA"/>
    <property type="evidence" value="ECO:0007669"/>
    <property type="project" value="UniProtKB-ARBA"/>
</dbReference>
<dbReference type="AlphaFoldDB" id="I0IQY6"/>
<dbReference type="SUPFAM" id="SSF55174">
    <property type="entry name" value="Alpha-L RNA-binding motif"/>
    <property type="match status" value="1"/>
</dbReference>
<reference evidence="5 6" key="1">
    <citation type="journal article" date="2012" name="J. Bacteriol.">
        <title>Complete Genome Sequence of Leptospirillum ferrooxidans Strain C2-3, Isolated from a Fresh Volcanic Ash Deposit on the Island of Miyake, Japan.</title>
        <authorList>
            <person name="Fujimura R."/>
            <person name="Sato Y."/>
            <person name="Nishizawa T."/>
            <person name="Oshima K."/>
            <person name="Kim S.-W."/>
            <person name="Hattori M."/>
            <person name="Kamijo T."/>
            <person name="Ohta H."/>
        </authorList>
    </citation>
    <scope>NUCLEOTIDE SEQUENCE [LARGE SCALE GENOMIC DNA]</scope>
    <source>
        <strain evidence="5 6">C2-3</strain>
    </source>
</reference>
<evidence type="ECO:0000313" key="5">
    <source>
        <dbReference type="EMBL" id="BAM07685.1"/>
    </source>
</evidence>
<name>I0IQY6_LEPFC</name>
<dbReference type="GO" id="GO:0006364">
    <property type="term" value="P:rRNA processing"/>
    <property type="evidence" value="ECO:0007669"/>
    <property type="project" value="UniProtKB-ARBA"/>
</dbReference>
<dbReference type="Gene3D" id="3.30.70.580">
    <property type="entry name" value="Pseudouridine synthase I, catalytic domain, N-terminal subdomain"/>
    <property type="match status" value="1"/>
</dbReference>
<sequence length="281" mass="31107">MDRVNVGTQKIFHTIDRWFSKTGIASRSETLRMIREGRISWNGRIVTSPDLSIPAPAGGFPEITLDGHILSPAPFLVLAMNKPRGILVGLDPGRREKEIDRLIEKSPWGPQNGFTGKITPLGRLDMASSGLILLTSRPGELADLLDPDFEVPRTYRVQVRPAMKAEDLERVRKGDAGSPWGFMTPKIEIERANERTTWLDITLCEGKNREIRKILSGLGYTILHLIRTRFGDLCLGDEGMKSIGGIWDVTSHFGGGGGFRIDIILDRIQRGDIIDVKVAGG</sequence>
<dbReference type="Proteomes" id="UP000007382">
    <property type="component" value="Chromosome"/>
</dbReference>
<dbReference type="PROSITE" id="PS50889">
    <property type="entry name" value="S4"/>
    <property type="match status" value="1"/>
</dbReference>
<dbReference type="Pfam" id="PF00849">
    <property type="entry name" value="PseudoU_synth_2"/>
    <property type="match status" value="1"/>
</dbReference>
<dbReference type="InterPro" id="IPR050343">
    <property type="entry name" value="RsuA_PseudoU_synthase"/>
</dbReference>